<gene>
    <name evidence="1" type="ORF">GZ37D1_52</name>
</gene>
<protein>
    <submittedName>
        <fullName evidence="1">Uncharacterized protein</fullName>
    </submittedName>
</protein>
<reference evidence="1" key="1">
    <citation type="journal article" date="2004" name="Science">
        <title>Reverse methanogenesis: testing the hypothesis with environmental genomics.</title>
        <authorList>
            <person name="Hallam S.J."/>
            <person name="Putnam N."/>
            <person name="Preston C.M."/>
            <person name="Detter J.C."/>
            <person name="Rokhsar D."/>
            <person name="Richardson P.M."/>
            <person name="DeLong E.F."/>
        </authorList>
    </citation>
    <scope>NUCLEOTIDE SEQUENCE</scope>
</reference>
<reference evidence="1" key="2">
    <citation type="submission" date="2004-08" db="EMBL/GenBank/DDBJ databases">
        <authorList>
            <person name="Putnam N."/>
            <person name="Detter J.C."/>
            <person name="Richardson P.M."/>
            <person name="Rokhsar D."/>
        </authorList>
    </citation>
    <scope>NUCLEOTIDE SEQUENCE</scope>
</reference>
<proteinExistence type="predicted"/>
<accession>Q648H2</accession>
<sequence>MHMFRWQITLITRKVKGLKIHIESFTLVEKEDETHSEFMQNIILIKRLTKVGKKILNVIIPAISSAILP</sequence>
<dbReference type="AlphaFoldDB" id="Q648H2"/>
<evidence type="ECO:0000313" key="1">
    <source>
        <dbReference type="EMBL" id="AAU84205.1"/>
    </source>
</evidence>
<organism evidence="1">
    <name type="scientific">Uncultured archaeon GZfos26G2</name>
    <dbReference type="NCBI Taxonomy" id="3386331"/>
    <lineage>
        <taxon>Archaea</taxon>
        <taxon>Methanobacteriati</taxon>
        <taxon>Methanobacteriota</taxon>
        <taxon>Stenosarchaea group</taxon>
        <taxon>Methanomicrobia</taxon>
        <taxon>Candidatus Methanophagales</taxon>
        <taxon>Candidatus Methanophagaceae</taxon>
        <taxon>Candidatus Methanophaga</taxon>
    </lineage>
</organism>
<dbReference type="EMBL" id="AY714868">
    <property type="protein sequence ID" value="AAU84205.1"/>
    <property type="molecule type" value="Genomic_DNA"/>
</dbReference>
<name>Q648H2_UNCAG</name>